<dbReference type="RefSeq" id="WP_101250709.1">
    <property type="nucleotide sequence ID" value="NZ_PIUM01000011.1"/>
</dbReference>
<dbReference type="InterPro" id="IPR023210">
    <property type="entry name" value="NADP_OxRdtase_dom"/>
</dbReference>
<dbReference type="PANTHER" id="PTHR43364">
    <property type="entry name" value="NADH-SPECIFIC METHYLGLYOXAL REDUCTASE-RELATED"/>
    <property type="match status" value="1"/>
</dbReference>
<evidence type="ECO:0000256" key="1">
    <source>
        <dbReference type="ARBA" id="ARBA00023002"/>
    </source>
</evidence>
<dbReference type="GO" id="GO:0016491">
    <property type="term" value="F:oxidoreductase activity"/>
    <property type="evidence" value="ECO:0007669"/>
    <property type="project" value="UniProtKB-KW"/>
</dbReference>
<accession>A0A2N3PVI8</accession>
<dbReference type="FunFam" id="3.20.20.100:FF:000004">
    <property type="entry name" value="Oxidoreductase, aldo/keto reductase"/>
    <property type="match status" value="1"/>
</dbReference>
<dbReference type="GO" id="GO:0005829">
    <property type="term" value="C:cytosol"/>
    <property type="evidence" value="ECO:0007669"/>
    <property type="project" value="TreeGrafter"/>
</dbReference>
<dbReference type="AlphaFoldDB" id="A0A2N3PVI8"/>
<evidence type="ECO:0000313" key="3">
    <source>
        <dbReference type="EMBL" id="PKU24423.1"/>
    </source>
</evidence>
<dbReference type="SUPFAM" id="SSF51430">
    <property type="entry name" value="NAD(P)-linked oxidoreductase"/>
    <property type="match status" value="1"/>
</dbReference>
<proteinExistence type="predicted"/>
<dbReference type="InterPro" id="IPR036812">
    <property type="entry name" value="NAD(P)_OxRdtase_dom_sf"/>
</dbReference>
<dbReference type="Gene3D" id="3.20.20.100">
    <property type="entry name" value="NADP-dependent oxidoreductase domain"/>
    <property type="match status" value="1"/>
</dbReference>
<evidence type="ECO:0000313" key="4">
    <source>
        <dbReference type="Proteomes" id="UP000233293"/>
    </source>
</evidence>
<feature type="domain" description="NADP-dependent oxidoreductase" evidence="2">
    <location>
        <begin position="15"/>
        <end position="313"/>
    </location>
</feature>
<dbReference type="Pfam" id="PF00248">
    <property type="entry name" value="Aldo_ket_red"/>
    <property type="match status" value="1"/>
</dbReference>
<protein>
    <submittedName>
        <fullName evidence="3">Alcohol dehydrogenase</fullName>
    </submittedName>
</protein>
<reference evidence="4" key="1">
    <citation type="submission" date="2017-12" db="EMBL/GenBank/DDBJ databases">
        <title>Draft genome sequence of Telmatospirillum siberiense 26-4b1T, an acidotolerant peatland alphaproteobacterium potentially involved in sulfur cycling.</title>
        <authorList>
            <person name="Hausmann B."/>
            <person name="Pjevac P."/>
            <person name="Schreck K."/>
            <person name="Herbold C.W."/>
            <person name="Daims H."/>
            <person name="Wagner M."/>
            <person name="Pester M."/>
            <person name="Loy A."/>
        </authorList>
    </citation>
    <scope>NUCLEOTIDE SEQUENCE [LARGE SCALE GENOMIC DNA]</scope>
    <source>
        <strain evidence="4">26-4b1</strain>
    </source>
</reference>
<organism evidence="3 4">
    <name type="scientific">Telmatospirillum siberiense</name>
    <dbReference type="NCBI Taxonomy" id="382514"/>
    <lineage>
        <taxon>Bacteria</taxon>
        <taxon>Pseudomonadati</taxon>
        <taxon>Pseudomonadota</taxon>
        <taxon>Alphaproteobacteria</taxon>
        <taxon>Rhodospirillales</taxon>
        <taxon>Rhodospirillaceae</taxon>
        <taxon>Telmatospirillum</taxon>
    </lineage>
</organism>
<gene>
    <name evidence="3" type="ORF">CWS72_11275</name>
</gene>
<keyword evidence="4" id="KW-1185">Reference proteome</keyword>
<dbReference type="CDD" id="cd19081">
    <property type="entry name" value="AKR_AKR9C1"/>
    <property type="match status" value="1"/>
</dbReference>
<name>A0A2N3PVI8_9PROT</name>
<evidence type="ECO:0000259" key="2">
    <source>
        <dbReference type="Pfam" id="PF00248"/>
    </source>
</evidence>
<dbReference type="OrthoDB" id="9773828at2"/>
<comment type="caution">
    <text evidence="3">The sequence shown here is derived from an EMBL/GenBank/DDBJ whole genome shotgun (WGS) entry which is preliminary data.</text>
</comment>
<dbReference type="EMBL" id="PIUM01000011">
    <property type="protein sequence ID" value="PKU24423.1"/>
    <property type="molecule type" value="Genomic_DNA"/>
</dbReference>
<dbReference type="InterPro" id="IPR050523">
    <property type="entry name" value="AKR_Detox_Biosynth"/>
</dbReference>
<sequence length="315" mass="34000">MTKHQLGRSELSVPPLIFGGNVFGWTADEAMSFRLLDALMDAGFNAIDTADVYSAWVPGHQGGESETIIGRWLKRTGGRDKVTIATKVGKRMGSGDEGLSRAWIVREVEASLTRLQTDYIDLYYSHADDPSVPLEETLQTFADLVRQGKVRVLGASNYGAARLKLALDTSVRLGLPRYECLQPGYNLMDRTGFEAELAPLCRAEGLGVAPYYALAAGFLSGKYRSTADLADRARGAKVKEYLTDRGLRVLAALEAAAKRHKASMSQIALAWLLAKPAVTAPIVSATDLGQLAELLKAPAIVLDSETVAELDRASA</sequence>
<keyword evidence="1" id="KW-0560">Oxidoreductase</keyword>
<dbReference type="Proteomes" id="UP000233293">
    <property type="component" value="Unassembled WGS sequence"/>
</dbReference>
<dbReference type="PANTHER" id="PTHR43364:SF6">
    <property type="entry name" value="OXIDOREDUCTASE-RELATED"/>
    <property type="match status" value="1"/>
</dbReference>